<dbReference type="AlphaFoldDB" id="A0A0W8E2Q1"/>
<dbReference type="Pfam" id="PF00196">
    <property type="entry name" value="GerE"/>
    <property type="match status" value="1"/>
</dbReference>
<proteinExistence type="predicted"/>
<dbReference type="GO" id="GO:0006355">
    <property type="term" value="P:regulation of DNA-templated transcription"/>
    <property type="evidence" value="ECO:0007669"/>
    <property type="project" value="InterPro"/>
</dbReference>
<feature type="domain" description="HTH luxR-type" evidence="4">
    <location>
        <begin position="8"/>
        <end position="73"/>
    </location>
</feature>
<dbReference type="InterPro" id="IPR000792">
    <property type="entry name" value="Tscrpt_reg_LuxR_C"/>
</dbReference>
<dbReference type="PROSITE" id="PS50043">
    <property type="entry name" value="HTH_LUXR_2"/>
    <property type="match status" value="1"/>
</dbReference>
<dbReference type="SUPFAM" id="SSF46894">
    <property type="entry name" value="C-terminal effector domain of the bipartite response regulators"/>
    <property type="match status" value="1"/>
</dbReference>
<dbReference type="PRINTS" id="PR00038">
    <property type="entry name" value="HTHLUXR"/>
</dbReference>
<dbReference type="Gene3D" id="1.10.10.10">
    <property type="entry name" value="Winged helix-like DNA-binding domain superfamily/Winged helix DNA-binding domain"/>
    <property type="match status" value="1"/>
</dbReference>
<keyword evidence="1" id="KW-0805">Transcription regulation</keyword>
<dbReference type="CDD" id="cd06170">
    <property type="entry name" value="LuxR_C_like"/>
    <property type="match status" value="1"/>
</dbReference>
<gene>
    <name evidence="5" type="ORF">ASZ90_019963</name>
</gene>
<dbReference type="InterPro" id="IPR036388">
    <property type="entry name" value="WH-like_DNA-bd_sf"/>
</dbReference>
<protein>
    <submittedName>
        <fullName evidence="5">Putative two-component system response regulator</fullName>
    </submittedName>
</protein>
<evidence type="ECO:0000256" key="1">
    <source>
        <dbReference type="ARBA" id="ARBA00023015"/>
    </source>
</evidence>
<reference evidence="5" key="1">
    <citation type="journal article" date="2015" name="Proc. Natl. Acad. Sci. U.S.A.">
        <title>Networks of energetic and metabolic interactions define dynamics in microbial communities.</title>
        <authorList>
            <person name="Embree M."/>
            <person name="Liu J.K."/>
            <person name="Al-Bassam M.M."/>
            <person name="Zengler K."/>
        </authorList>
    </citation>
    <scope>NUCLEOTIDE SEQUENCE</scope>
</reference>
<comment type="caution">
    <text evidence="5">The sequence shown here is derived from an EMBL/GenBank/DDBJ whole genome shotgun (WGS) entry which is preliminary data.</text>
</comment>
<organism evidence="5">
    <name type="scientific">hydrocarbon metagenome</name>
    <dbReference type="NCBI Taxonomy" id="938273"/>
    <lineage>
        <taxon>unclassified sequences</taxon>
        <taxon>metagenomes</taxon>
        <taxon>ecological metagenomes</taxon>
    </lineage>
</organism>
<dbReference type="PANTHER" id="PTHR44688:SF16">
    <property type="entry name" value="DNA-BINDING TRANSCRIPTIONAL ACTIVATOR DEVR_DOSR"/>
    <property type="match status" value="1"/>
</dbReference>
<dbReference type="SMART" id="SM00421">
    <property type="entry name" value="HTH_LUXR"/>
    <property type="match status" value="1"/>
</dbReference>
<accession>A0A0W8E2Q1</accession>
<keyword evidence="2" id="KW-0238">DNA-binding</keyword>
<sequence>MLDNQDAATNIEQKLCEREKEVLKCLSSGMNNQEIATELYLSTGTVKNYVSSILSKLEVRDRVGLVLYALKAKI</sequence>
<dbReference type="GO" id="GO:0003677">
    <property type="term" value="F:DNA binding"/>
    <property type="evidence" value="ECO:0007669"/>
    <property type="project" value="UniProtKB-KW"/>
</dbReference>
<dbReference type="PANTHER" id="PTHR44688">
    <property type="entry name" value="DNA-BINDING TRANSCRIPTIONAL ACTIVATOR DEVR_DOSR"/>
    <property type="match status" value="1"/>
</dbReference>
<dbReference type="InterPro" id="IPR016032">
    <property type="entry name" value="Sig_transdc_resp-reg_C-effctor"/>
</dbReference>
<evidence type="ECO:0000259" key="4">
    <source>
        <dbReference type="PROSITE" id="PS50043"/>
    </source>
</evidence>
<evidence type="ECO:0000313" key="5">
    <source>
        <dbReference type="EMBL" id="KUG02595.1"/>
    </source>
</evidence>
<dbReference type="EMBL" id="LNQE01001916">
    <property type="protein sequence ID" value="KUG02595.1"/>
    <property type="molecule type" value="Genomic_DNA"/>
</dbReference>
<name>A0A0W8E2Q1_9ZZZZ</name>
<dbReference type="PROSITE" id="PS00622">
    <property type="entry name" value="HTH_LUXR_1"/>
    <property type="match status" value="1"/>
</dbReference>
<keyword evidence="3" id="KW-0804">Transcription</keyword>
<evidence type="ECO:0000256" key="3">
    <source>
        <dbReference type="ARBA" id="ARBA00023163"/>
    </source>
</evidence>
<evidence type="ECO:0000256" key="2">
    <source>
        <dbReference type="ARBA" id="ARBA00023125"/>
    </source>
</evidence>